<protein>
    <submittedName>
        <fullName evidence="6">Putative fatty acyl-CoA synthetase</fullName>
    </submittedName>
</protein>
<reference evidence="6" key="1">
    <citation type="journal article" date="2009" name="Mol. Phylogenet. Evol.">
        <title>The evolution of the adenylate-forming protein family in beetles: multiple luciferase gene paralogues in fireflies and glow-worms.</title>
        <authorList>
            <person name="Day J.C."/>
            <person name="Goodall T.I."/>
            <person name="Bailey M.J."/>
        </authorList>
    </citation>
    <scope>NUCLEOTIDE SEQUENCE</scope>
    <source>
        <strain evidence="6">CafOxM1</strain>
    </source>
</reference>
<evidence type="ECO:0000256" key="1">
    <source>
        <dbReference type="ARBA" id="ARBA00004275"/>
    </source>
</evidence>
<evidence type="ECO:0000256" key="2">
    <source>
        <dbReference type="ARBA" id="ARBA00006432"/>
    </source>
</evidence>
<comment type="similarity">
    <text evidence="2">Belongs to the ATP-dependent AMP-binding enzyme family.</text>
</comment>
<proteinExistence type="inferred from homology"/>
<dbReference type="GO" id="GO:0005777">
    <property type="term" value="C:peroxisome"/>
    <property type="evidence" value="ECO:0007669"/>
    <property type="project" value="UniProtKB-SubCell"/>
</dbReference>
<feature type="domain" description="AMP-dependent synthetase/ligase" evidence="5">
    <location>
        <begin position="23"/>
        <end position="190"/>
    </location>
</feature>
<feature type="non-terminal residue" evidence="6">
    <location>
        <position position="229"/>
    </location>
</feature>
<evidence type="ECO:0000313" key="6">
    <source>
        <dbReference type="EMBL" id="ACH87759.1"/>
    </source>
</evidence>
<dbReference type="SUPFAM" id="SSF56801">
    <property type="entry name" value="Acetyl-CoA synthetase-like"/>
    <property type="match status" value="1"/>
</dbReference>
<keyword evidence="4" id="KW-0576">Peroxisome</keyword>
<accession>B8QRK6</accession>
<keyword evidence="3" id="KW-0436">Ligase</keyword>
<name>B8QRK6_9COLE</name>
<dbReference type="AlphaFoldDB" id="B8QRK6"/>
<dbReference type="PANTHER" id="PTHR24096">
    <property type="entry name" value="LONG-CHAIN-FATTY-ACID--COA LIGASE"/>
    <property type="match status" value="1"/>
</dbReference>
<comment type="subcellular location">
    <subcellularLocation>
        <location evidence="1">Peroxisome</location>
    </subcellularLocation>
</comment>
<dbReference type="InterPro" id="IPR000873">
    <property type="entry name" value="AMP-dep_synth/lig_dom"/>
</dbReference>
<evidence type="ECO:0000256" key="3">
    <source>
        <dbReference type="ARBA" id="ARBA00022598"/>
    </source>
</evidence>
<evidence type="ECO:0000259" key="5">
    <source>
        <dbReference type="Pfam" id="PF00501"/>
    </source>
</evidence>
<dbReference type="EMBL" id="EU684065">
    <property type="protein sequence ID" value="ACH87759.1"/>
    <property type="molecule type" value="Genomic_DNA"/>
</dbReference>
<dbReference type="Gene3D" id="3.40.50.980">
    <property type="match status" value="1"/>
</dbReference>
<dbReference type="GO" id="GO:0016405">
    <property type="term" value="F:CoA-ligase activity"/>
    <property type="evidence" value="ECO:0007669"/>
    <property type="project" value="TreeGrafter"/>
</dbReference>
<feature type="non-terminal residue" evidence="6">
    <location>
        <position position="1"/>
    </location>
</feature>
<dbReference type="Gene3D" id="2.30.38.10">
    <property type="entry name" value="Luciferase, Domain 3"/>
    <property type="match status" value="1"/>
</dbReference>
<evidence type="ECO:0000256" key="4">
    <source>
        <dbReference type="ARBA" id="ARBA00023140"/>
    </source>
</evidence>
<dbReference type="Pfam" id="PF00501">
    <property type="entry name" value="AMP-binding"/>
    <property type="match status" value="1"/>
</dbReference>
<organism evidence="6">
    <name type="scientific">Cantharis rufa</name>
    <dbReference type="NCBI Taxonomy" id="350087"/>
    <lineage>
        <taxon>Eukaryota</taxon>
        <taxon>Metazoa</taxon>
        <taxon>Ecdysozoa</taxon>
        <taxon>Arthropoda</taxon>
        <taxon>Hexapoda</taxon>
        <taxon>Insecta</taxon>
        <taxon>Pterygota</taxon>
        <taxon>Neoptera</taxon>
        <taxon>Endopterygota</taxon>
        <taxon>Coleoptera</taxon>
        <taxon>Polyphaga</taxon>
        <taxon>Elateriformia</taxon>
        <taxon>Elateroidea</taxon>
        <taxon>Cantharidae</taxon>
        <taxon>Cantharinae</taxon>
        <taxon>Cantharis</taxon>
    </lineage>
</organism>
<dbReference type="PANTHER" id="PTHR24096:SF149">
    <property type="entry name" value="AMP-BINDING DOMAIN-CONTAINING PROTEIN-RELATED"/>
    <property type="match status" value="1"/>
</dbReference>
<sequence>VLNHFSVGRLFGLFESLDYCCTSLVTVQVVPNFHIYGFVVQSVSMCSVKTILMKKFTPNLFLRMIEKYKANLLYIVPSILNYLCKNPLVENYDTSSLRDVVVGAAPVGATLLKEAKNKFKSIFVREMYGCTEVGGISCAQTQKLYKPESTGLLCPGYIAKICDINSNKVLGPFEKGEICIKTKQIMNGYLRNDTATRESFDDEGFYYTGDYGYYDNDKCFYICDRIKEL</sequence>